<dbReference type="AlphaFoldDB" id="A0A1Y2LTR5"/>
<dbReference type="EMBL" id="KZ107849">
    <property type="protein sequence ID" value="OSS47243.1"/>
    <property type="molecule type" value="Genomic_DNA"/>
</dbReference>
<protein>
    <recommendedName>
        <fullName evidence="2">Thioredoxin domain-containing protein</fullName>
    </recommendedName>
</protein>
<gene>
    <name evidence="3" type="ORF">B5807_09805</name>
</gene>
<dbReference type="PANTHER" id="PTHR12452">
    <property type="entry name" value="42-9-9 PROTEIN-RELATED"/>
    <property type="match status" value="1"/>
</dbReference>
<proteinExistence type="inferred from homology"/>
<dbReference type="InterPro" id="IPR045108">
    <property type="entry name" value="TXNDC17-like"/>
</dbReference>
<dbReference type="OMA" id="MPLITDF"/>
<dbReference type="STRING" id="105696.A0A1Y2LTR5"/>
<keyword evidence="4" id="KW-1185">Reference proteome</keyword>
<dbReference type="InterPro" id="IPR010357">
    <property type="entry name" value="TXNDC17_dom"/>
</dbReference>
<dbReference type="Gene3D" id="3.40.30.10">
    <property type="entry name" value="Glutaredoxin"/>
    <property type="match status" value="1"/>
</dbReference>
<name>A0A1Y2LTR5_EPING</name>
<feature type="domain" description="Thioredoxin" evidence="2">
    <location>
        <begin position="21"/>
        <end position="101"/>
    </location>
</feature>
<evidence type="ECO:0000313" key="4">
    <source>
        <dbReference type="Proteomes" id="UP000193240"/>
    </source>
</evidence>
<dbReference type="Pfam" id="PF06110">
    <property type="entry name" value="TXD17-like_Trx"/>
    <property type="match status" value="1"/>
</dbReference>
<dbReference type="Proteomes" id="UP000193240">
    <property type="component" value="Unassembled WGS sequence"/>
</dbReference>
<dbReference type="InParanoid" id="A0A1Y2LTR5"/>
<sequence length="128" mass="14368">MPIQDNFPIPSSAQELPISNDTDAKLFLCFISGTDPATDQPWCPDVRAALPKLQKVFESEGAHTLLYVHVGQKPEWKDQGNVYRTKWSVKAVPQLVRYQWVDGEIKATGQLVENDVLDEEKLAAFVKA</sequence>
<evidence type="ECO:0000259" key="2">
    <source>
        <dbReference type="Pfam" id="PF06110"/>
    </source>
</evidence>
<dbReference type="PANTHER" id="PTHR12452:SF0">
    <property type="entry name" value="THIOREDOXIN DOMAIN-CONTAINING PROTEIN 17"/>
    <property type="match status" value="1"/>
</dbReference>
<accession>A0A1Y2LTR5</accession>
<dbReference type="GO" id="GO:0005829">
    <property type="term" value="C:cytosol"/>
    <property type="evidence" value="ECO:0007669"/>
    <property type="project" value="TreeGrafter"/>
</dbReference>
<evidence type="ECO:0000313" key="3">
    <source>
        <dbReference type="EMBL" id="OSS47243.1"/>
    </source>
</evidence>
<dbReference type="InterPro" id="IPR036249">
    <property type="entry name" value="Thioredoxin-like_sf"/>
</dbReference>
<dbReference type="GO" id="GO:0047134">
    <property type="term" value="F:protein-disulfide reductase [NAD(P)H] activity"/>
    <property type="evidence" value="ECO:0007669"/>
    <property type="project" value="InterPro"/>
</dbReference>
<reference evidence="3 4" key="1">
    <citation type="journal article" date="2017" name="Genome Announc.">
        <title>Genome sequence of the saprophytic ascomycete Epicoccum nigrum ICMP 19927 strain isolated from New Zealand.</title>
        <authorList>
            <person name="Fokin M."/>
            <person name="Fleetwood D."/>
            <person name="Weir B.S."/>
            <person name="Villas-Boas S.G."/>
        </authorList>
    </citation>
    <scope>NUCLEOTIDE SEQUENCE [LARGE SCALE GENOMIC DNA]</scope>
    <source>
        <strain evidence="3 4">ICMP 19927</strain>
    </source>
</reference>
<dbReference type="SUPFAM" id="SSF52833">
    <property type="entry name" value="Thioredoxin-like"/>
    <property type="match status" value="1"/>
</dbReference>
<comment type="similarity">
    <text evidence="1">Belongs to the thioredoxin family.</text>
</comment>
<organism evidence="3 4">
    <name type="scientific">Epicoccum nigrum</name>
    <name type="common">Soil fungus</name>
    <name type="synonym">Epicoccum purpurascens</name>
    <dbReference type="NCBI Taxonomy" id="105696"/>
    <lineage>
        <taxon>Eukaryota</taxon>
        <taxon>Fungi</taxon>
        <taxon>Dikarya</taxon>
        <taxon>Ascomycota</taxon>
        <taxon>Pezizomycotina</taxon>
        <taxon>Dothideomycetes</taxon>
        <taxon>Pleosporomycetidae</taxon>
        <taxon>Pleosporales</taxon>
        <taxon>Pleosporineae</taxon>
        <taxon>Didymellaceae</taxon>
        <taxon>Epicoccum</taxon>
    </lineage>
</organism>
<evidence type="ECO:0000256" key="1">
    <source>
        <dbReference type="ARBA" id="ARBA00008987"/>
    </source>
</evidence>